<dbReference type="Proteomes" id="UP000664303">
    <property type="component" value="Unassembled WGS sequence"/>
</dbReference>
<evidence type="ECO:0000256" key="3">
    <source>
        <dbReference type="HAMAP-Rule" id="MF_01963"/>
    </source>
</evidence>
<feature type="binding site" evidence="3">
    <location>
        <begin position="52"/>
        <end position="53"/>
    </location>
    <ligand>
        <name>phosphate</name>
        <dbReference type="ChEBI" id="CHEBI:43474"/>
    </ligand>
</feature>
<accession>A0A939DJ33</accession>
<dbReference type="PANTHER" id="PTHR42679:SF2">
    <property type="entry name" value="S-METHYL-5'-THIOADENOSINE PHOSPHORYLASE"/>
    <property type="match status" value="1"/>
</dbReference>
<evidence type="ECO:0000259" key="4">
    <source>
        <dbReference type="Pfam" id="PF01048"/>
    </source>
</evidence>
<dbReference type="GO" id="GO:0005829">
    <property type="term" value="C:cytosol"/>
    <property type="evidence" value="ECO:0007669"/>
    <property type="project" value="TreeGrafter"/>
</dbReference>
<sequence>MTRLGIIGGTGVEQLDGLVVYREHAVDTPFGTPSRAIQEGRLGSAEVFFLHRHGSPAAIPPHLVNYRANLWALQSLGVTEVVGINAVGGIGDDMLPGRLVIPDQLIDYTWGREHTFDDGGGGRLLHIDFTEPYDRDLRLALARAAHSRDIDFVDGGVHGVAQGPRLETAAEVRRMAADGCDLVGMTGMPEAALARELGLAYAALCMVVNPAAGLGDVPLSLDMMRDILRRETAVVRGLLTELVLRRYS</sequence>
<dbReference type="HAMAP" id="MF_01963">
    <property type="entry name" value="MTAP"/>
    <property type="match status" value="1"/>
</dbReference>
<comment type="caution">
    <text evidence="3">Lacks conserved residue(s) required for the propagation of feature annotation.</text>
</comment>
<dbReference type="InterPro" id="IPR010044">
    <property type="entry name" value="MTAP"/>
</dbReference>
<comment type="function">
    <text evidence="3">Purine nucleoside phosphorylase which is highly specific for 6-oxopurine nucleosides. Cleaves guanosine or inosine to respective bases and sugar-1-phosphate molecules. Involved in purine salvage.</text>
</comment>
<feature type="site" description="Important for substrate specificity" evidence="3">
    <location>
        <position position="221"/>
    </location>
</feature>
<dbReference type="InterPro" id="IPR000845">
    <property type="entry name" value="Nucleoside_phosphorylase_d"/>
</dbReference>
<keyword evidence="2 3" id="KW-0808">Transferase</keyword>
<feature type="site" description="Important for substrate specificity" evidence="3">
    <location>
        <position position="167"/>
    </location>
</feature>
<comment type="pathway">
    <text evidence="3">Purine metabolism; purine nucleoside salvage.</text>
</comment>
<keyword evidence="3" id="KW-0660">Purine salvage</keyword>
<dbReference type="AlphaFoldDB" id="A0A939DJ33"/>
<dbReference type="GO" id="GO:0006166">
    <property type="term" value="P:purine ribonucleoside salvage"/>
    <property type="evidence" value="ECO:0007669"/>
    <property type="project" value="UniProtKB-UniRule"/>
</dbReference>
<dbReference type="CDD" id="cd09010">
    <property type="entry name" value="MTAP_SsMTAPII_like_MTIP"/>
    <property type="match status" value="1"/>
</dbReference>
<evidence type="ECO:0000313" key="6">
    <source>
        <dbReference type="Proteomes" id="UP000664303"/>
    </source>
</evidence>
<keyword evidence="1 3" id="KW-0328">Glycosyltransferase</keyword>
<feature type="binding site" evidence="3">
    <location>
        <position position="10"/>
    </location>
    <ligand>
        <name>phosphate</name>
        <dbReference type="ChEBI" id="CHEBI:43474"/>
    </ligand>
</feature>
<evidence type="ECO:0000256" key="2">
    <source>
        <dbReference type="ARBA" id="ARBA00022679"/>
    </source>
</evidence>
<dbReference type="EMBL" id="JAFKCZ010000014">
    <property type="protein sequence ID" value="MBN7798387.1"/>
    <property type="molecule type" value="Genomic_DNA"/>
</dbReference>
<comment type="subunit">
    <text evidence="3">Homohexamer. Dimer of a homotrimer.</text>
</comment>
<dbReference type="GO" id="GO:0017061">
    <property type="term" value="F:S-methyl-5-thioadenosine phosphorylase activity"/>
    <property type="evidence" value="ECO:0007669"/>
    <property type="project" value="InterPro"/>
</dbReference>
<dbReference type="Pfam" id="PF01048">
    <property type="entry name" value="PNP_UDP_1"/>
    <property type="match status" value="1"/>
</dbReference>
<comment type="miscellaneous">
    <text evidence="3">Although this enzyme belongs to the family of MTA phosphorylases based on sequence homology, it has been shown that conserved amino acid substitutions in the substrate binding pocket convert the substrate specificity of this enzyme from 6-aminopurines to 6-oxopurines.</text>
</comment>
<feature type="binding site" evidence="3">
    <location>
        <position position="185"/>
    </location>
    <ligand>
        <name>substrate</name>
    </ligand>
</feature>
<comment type="catalytic activity">
    <reaction evidence="3">
        <text>a purine D-ribonucleoside + phosphate = a purine nucleobase + alpha-D-ribose 1-phosphate</text>
        <dbReference type="Rhea" id="RHEA:19805"/>
        <dbReference type="ChEBI" id="CHEBI:26386"/>
        <dbReference type="ChEBI" id="CHEBI:43474"/>
        <dbReference type="ChEBI" id="CHEBI:57720"/>
        <dbReference type="ChEBI" id="CHEBI:142355"/>
        <dbReference type="EC" id="2.4.2.1"/>
    </reaction>
</comment>
<comment type="caution">
    <text evidence="5">The sequence shown here is derived from an EMBL/GenBank/DDBJ whole genome shotgun (WGS) entry which is preliminary data.</text>
</comment>
<feature type="binding site" evidence="3">
    <location>
        <begin position="209"/>
        <end position="211"/>
    </location>
    <ligand>
        <name>substrate</name>
    </ligand>
</feature>
<evidence type="ECO:0000313" key="5">
    <source>
        <dbReference type="EMBL" id="MBN7798387.1"/>
    </source>
</evidence>
<feature type="domain" description="Nucleoside phosphorylase" evidence="4">
    <location>
        <begin position="3"/>
        <end position="243"/>
    </location>
</feature>
<keyword evidence="6" id="KW-1185">Reference proteome</keyword>
<feature type="binding site" evidence="3">
    <location>
        <position position="186"/>
    </location>
    <ligand>
        <name>phosphate</name>
        <dbReference type="ChEBI" id="CHEBI:43474"/>
    </ligand>
</feature>
<organism evidence="5 6">
    <name type="scientific">Parahaliea mediterranea</name>
    <dbReference type="NCBI Taxonomy" id="651086"/>
    <lineage>
        <taxon>Bacteria</taxon>
        <taxon>Pseudomonadati</taxon>
        <taxon>Pseudomonadota</taxon>
        <taxon>Gammaproteobacteria</taxon>
        <taxon>Cellvibrionales</taxon>
        <taxon>Halieaceae</taxon>
        <taxon>Parahaliea</taxon>
    </lineage>
</organism>
<evidence type="ECO:0000256" key="1">
    <source>
        <dbReference type="ARBA" id="ARBA00022676"/>
    </source>
</evidence>
<proteinExistence type="inferred from homology"/>
<dbReference type="SUPFAM" id="SSF53167">
    <property type="entry name" value="Purine and uridine phosphorylases"/>
    <property type="match status" value="1"/>
</dbReference>
<dbReference type="GO" id="GO:0019509">
    <property type="term" value="P:L-methionine salvage from methylthioadenosine"/>
    <property type="evidence" value="ECO:0007669"/>
    <property type="project" value="TreeGrafter"/>
</dbReference>
<dbReference type="EC" id="2.4.2.1" evidence="3"/>
<protein>
    <recommendedName>
        <fullName evidence="3">Probable 6-oxopurine nucleoside phosphorylase</fullName>
        <ecNumber evidence="3">2.4.2.1</ecNumber>
    </recommendedName>
    <alternativeName>
        <fullName evidence="3">Purine nucleoside phosphorylase</fullName>
        <shortName evidence="3">PNP</shortName>
    </alternativeName>
</protein>
<dbReference type="PANTHER" id="PTHR42679">
    <property type="entry name" value="S-METHYL-5'-THIOADENOSINE PHOSPHORYLASE"/>
    <property type="match status" value="1"/>
</dbReference>
<dbReference type="InterPro" id="IPR035994">
    <property type="entry name" value="Nucleoside_phosphorylase_sf"/>
</dbReference>
<gene>
    <name evidence="5" type="ORF">JYP50_17420</name>
</gene>
<name>A0A939DJ33_9GAMM</name>
<dbReference type="NCBIfam" id="NF006599">
    <property type="entry name" value="PRK09136.1"/>
    <property type="match status" value="1"/>
</dbReference>
<reference evidence="5" key="1">
    <citation type="submission" date="2021-02" db="EMBL/GenBank/DDBJ databases">
        <title>PHA producing bacteria isolated from coastal sediment in Guangdong, Shenzhen.</title>
        <authorList>
            <person name="Zheng W."/>
            <person name="Yu S."/>
            <person name="Huang Y."/>
        </authorList>
    </citation>
    <scope>NUCLEOTIDE SEQUENCE</scope>
    <source>
        <strain evidence="5">TN14-10</strain>
    </source>
</reference>
<comment type="similarity">
    <text evidence="3">Belongs to the PNP/MTAP phosphorylase family. MTAP subfamily.</text>
</comment>
<dbReference type="Gene3D" id="3.40.50.1580">
    <property type="entry name" value="Nucleoside phosphorylase domain"/>
    <property type="match status" value="1"/>
</dbReference>
<dbReference type="RefSeq" id="WP_206561832.1">
    <property type="nucleotide sequence ID" value="NZ_JAFKCZ010000014.1"/>
</dbReference>